<dbReference type="GO" id="GO:0016020">
    <property type="term" value="C:membrane"/>
    <property type="evidence" value="ECO:0007669"/>
    <property type="project" value="UniProtKB-SubCell"/>
</dbReference>
<dbReference type="GO" id="GO:0035348">
    <property type="term" value="P:acetyl-CoA transmembrane transport"/>
    <property type="evidence" value="ECO:0007669"/>
    <property type="project" value="InterPro"/>
</dbReference>
<dbReference type="KEGG" id="ppha:BVH74_18355"/>
<evidence type="ECO:0000259" key="7">
    <source>
        <dbReference type="PROSITE" id="PS50850"/>
    </source>
</evidence>
<evidence type="ECO:0000256" key="2">
    <source>
        <dbReference type="ARBA" id="ARBA00022448"/>
    </source>
</evidence>
<feature type="transmembrane region" description="Helical" evidence="6">
    <location>
        <begin position="98"/>
        <end position="117"/>
    </location>
</feature>
<gene>
    <name evidence="8" type="ORF">BVH74_18355</name>
</gene>
<dbReference type="Pfam" id="PF07690">
    <property type="entry name" value="MFS_1"/>
    <property type="match status" value="1"/>
</dbReference>
<dbReference type="InterPro" id="IPR024371">
    <property type="entry name" value="AcetylCoA_trans_1-like"/>
</dbReference>
<dbReference type="PROSITE" id="PS50850">
    <property type="entry name" value="MFS"/>
    <property type="match status" value="1"/>
</dbReference>
<dbReference type="AlphaFoldDB" id="A0A1V0B9K1"/>
<feature type="transmembrane region" description="Helical" evidence="6">
    <location>
        <begin position="403"/>
        <end position="426"/>
    </location>
</feature>
<dbReference type="Proteomes" id="UP000243488">
    <property type="component" value="Chromosome"/>
</dbReference>
<feature type="transmembrane region" description="Helical" evidence="6">
    <location>
        <begin position="26"/>
        <end position="50"/>
    </location>
</feature>
<feature type="transmembrane region" description="Helical" evidence="6">
    <location>
        <begin position="347"/>
        <end position="368"/>
    </location>
</feature>
<evidence type="ECO:0000256" key="3">
    <source>
        <dbReference type="ARBA" id="ARBA00022692"/>
    </source>
</evidence>
<dbReference type="Pfam" id="PF13000">
    <property type="entry name" value="Acatn"/>
    <property type="match status" value="1"/>
</dbReference>
<keyword evidence="4 6" id="KW-1133">Transmembrane helix</keyword>
<evidence type="ECO:0000256" key="5">
    <source>
        <dbReference type="ARBA" id="ARBA00023136"/>
    </source>
</evidence>
<feature type="transmembrane region" description="Helical" evidence="6">
    <location>
        <begin position="309"/>
        <end position="335"/>
    </location>
</feature>
<dbReference type="NCBIfam" id="TIGR00901">
    <property type="entry name" value="2A0125"/>
    <property type="match status" value="1"/>
</dbReference>
<evidence type="ECO:0000256" key="6">
    <source>
        <dbReference type="SAM" id="Phobius"/>
    </source>
</evidence>
<feature type="transmembrane region" description="Helical" evidence="6">
    <location>
        <begin position="165"/>
        <end position="184"/>
    </location>
</feature>
<evidence type="ECO:0000313" key="8">
    <source>
        <dbReference type="EMBL" id="AQZ96592.1"/>
    </source>
</evidence>
<name>A0A1V0B9K1_9GAMM</name>
<organism evidence="8 9">
    <name type="scientific">Halopseudomonas phragmitis</name>
    <dbReference type="NCBI Taxonomy" id="1931241"/>
    <lineage>
        <taxon>Bacteria</taxon>
        <taxon>Pseudomonadati</taxon>
        <taxon>Pseudomonadota</taxon>
        <taxon>Gammaproteobacteria</taxon>
        <taxon>Pseudomonadales</taxon>
        <taxon>Pseudomonadaceae</taxon>
        <taxon>Halopseudomonas</taxon>
    </lineage>
</organism>
<dbReference type="SUPFAM" id="SSF103473">
    <property type="entry name" value="MFS general substrate transporter"/>
    <property type="match status" value="1"/>
</dbReference>
<evidence type="ECO:0000256" key="4">
    <source>
        <dbReference type="ARBA" id="ARBA00022989"/>
    </source>
</evidence>
<keyword evidence="9" id="KW-1185">Reference proteome</keyword>
<dbReference type="PANTHER" id="PTHR12778:SF10">
    <property type="entry name" value="MAJOR FACILITATOR SUPERFAMILY DOMAIN-CONTAINING PROTEIN 3"/>
    <property type="match status" value="1"/>
</dbReference>
<dbReference type="GO" id="GO:0008521">
    <property type="term" value="F:acetyl-CoA transmembrane transporter activity"/>
    <property type="evidence" value="ECO:0007669"/>
    <property type="project" value="InterPro"/>
</dbReference>
<dbReference type="InterPro" id="IPR036259">
    <property type="entry name" value="MFS_trans_sf"/>
</dbReference>
<dbReference type="RefSeq" id="WP_080051500.1">
    <property type="nucleotide sequence ID" value="NZ_CP020100.1"/>
</dbReference>
<feature type="transmembrane region" description="Helical" evidence="6">
    <location>
        <begin position="123"/>
        <end position="144"/>
    </location>
</feature>
<dbReference type="InterPro" id="IPR004752">
    <property type="entry name" value="AmpG_permease/AT-1"/>
</dbReference>
<sequence length="503" mass="53809">MKASHSETLANSSRHEGLRVYLNPRVLGMLFLGFSAGLPLLLVGGTFSAWLRDLGIDLAAIGFLSWVGMAHSIKVLWAPVIDRAPIPLLTRWLGRRRAWMILAQVVIAGSLLGMALTDPRENLGLIALFGILTAFGSATQDIAIDAYRVEAEAKHRQAAMAATYVTGYRVAILAAGAGALHIAALDPAAPPPAYTEEAGGRSRIGLAINLVLNSLRTLFYDWGLITVVNGWTLAYLCMALLMLVGIITTLIIAEPKVAVTQSTAQFEQRVNSYLANTQHNGWRRSITAWFIGAVVCPFAEFFQRYGKAALIILLFIGCFRISDIFMGVMANPFYLDLGFSKAEIANIAAAFGLAMTLAGAAIGGVLVARFGIAPILLFTAFMAPATNLTFAWLAHIGPQQHGLVMAIIADNITGGLAISVFIAYLSSLTNTAYTATQYALFSSLMTLPGQFAAGFTGVLAAHVGWEMFFIITALTGVPAIILVAILLKVAHPDRSRRPGIDEG</sequence>
<feature type="transmembrane region" description="Helical" evidence="6">
    <location>
        <begin position="467"/>
        <end position="487"/>
    </location>
</feature>
<keyword evidence="5 6" id="KW-0472">Membrane</keyword>
<keyword evidence="2" id="KW-0813">Transport</keyword>
<evidence type="ECO:0000256" key="1">
    <source>
        <dbReference type="ARBA" id="ARBA00004141"/>
    </source>
</evidence>
<dbReference type="Gene3D" id="1.20.1250.20">
    <property type="entry name" value="MFS general substrate transporter like domains"/>
    <property type="match status" value="2"/>
</dbReference>
<accession>A0A1V0B9K1</accession>
<feature type="transmembrane region" description="Helical" evidence="6">
    <location>
        <begin position="56"/>
        <end position="77"/>
    </location>
</feature>
<dbReference type="EMBL" id="CP020100">
    <property type="protein sequence ID" value="AQZ96592.1"/>
    <property type="molecule type" value="Genomic_DNA"/>
</dbReference>
<feature type="domain" description="Major facilitator superfamily (MFS) profile" evidence="7">
    <location>
        <begin position="306"/>
        <end position="503"/>
    </location>
</feature>
<evidence type="ECO:0000313" key="9">
    <source>
        <dbReference type="Proteomes" id="UP000243488"/>
    </source>
</evidence>
<keyword evidence="3 6" id="KW-0812">Transmembrane</keyword>
<feature type="transmembrane region" description="Helical" evidence="6">
    <location>
        <begin position="232"/>
        <end position="253"/>
    </location>
</feature>
<dbReference type="STRING" id="1931241.BVH74_18355"/>
<comment type="subcellular location">
    <subcellularLocation>
        <location evidence="1">Membrane</location>
        <topology evidence="1">Multi-pass membrane protein</topology>
    </subcellularLocation>
</comment>
<dbReference type="InterPro" id="IPR020846">
    <property type="entry name" value="MFS_dom"/>
</dbReference>
<dbReference type="InterPro" id="IPR011701">
    <property type="entry name" value="MFS"/>
</dbReference>
<protein>
    <submittedName>
        <fullName evidence="8">AmpG family muropeptide MFS transporter</fullName>
    </submittedName>
</protein>
<feature type="transmembrane region" description="Helical" evidence="6">
    <location>
        <begin position="375"/>
        <end position="397"/>
    </location>
</feature>
<reference evidence="8 9" key="1">
    <citation type="submission" date="2017-03" db="EMBL/GenBank/DDBJ databases">
        <title>Complete genome sequence of the novel DNRA strain Pseudomonas sp. S-6-2 isolated from Chinese polluted river sediment. Journal of Biotechnology.</title>
        <authorList>
            <person name="Li J."/>
            <person name="Xiang F."/>
            <person name="Wang L."/>
            <person name="Xi L."/>
            <person name="Liu J."/>
        </authorList>
    </citation>
    <scope>NUCLEOTIDE SEQUENCE [LARGE SCALE GENOMIC DNA]</scope>
    <source>
        <strain evidence="8 9">S-6-2</strain>
    </source>
</reference>
<feature type="transmembrane region" description="Helical" evidence="6">
    <location>
        <begin position="438"/>
        <end position="461"/>
    </location>
</feature>
<dbReference type="PANTHER" id="PTHR12778">
    <property type="entry name" value="SOLUTE CARRIER FAMILY 33 ACETYL-COA TRANSPORTER -RELATED"/>
    <property type="match status" value="1"/>
</dbReference>
<proteinExistence type="predicted"/>